<organism evidence="1 2">
    <name type="scientific">Desulfamplus magnetovallimortis</name>
    <dbReference type="NCBI Taxonomy" id="1246637"/>
    <lineage>
        <taxon>Bacteria</taxon>
        <taxon>Pseudomonadati</taxon>
        <taxon>Thermodesulfobacteriota</taxon>
        <taxon>Desulfobacteria</taxon>
        <taxon>Desulfobacterales</taxon>
        <taxon>Desulfobacteraceae</taxon>
        <taxon>Desulfamplus</taxon>
    </lineage>
</organism>
<evidence type="ECO:0000313" key="1">
    <source>
        <dbReference type="EMBL" id="SLM31424.1"/>
    </source>
</evidence>
<dbReference type="EMBL" id="FWEV01000243">
    <property type="protein sequence ID" value="SLM31424.1"/>
    <property type="molecule type" value="Genomic_DNA"/>
</dbReference>
<name>A0A1W1HG22_9BACT</name>
<gene>
    <name evidence="1" type="ORF">MTBBW1_3170001</name>
</gene>
<keyword evidence="2" id="KW-1185">Reference proteome</keyword>
<evidence type="ECO:0000313" key="2">
    <source>
        <dbReference type="Proteomes" id="UP000191931"/>
    </source>
</evidence>
<reference evidence="1 2" key="1">
    <citation type="submission" date="2017-03" db="EMBL/GenBank/DDBJ databases">
        <authorList>
            <person name="Afonso C.L."/>
            <person name="Miller P.J."/>
            <person name="Scott M.A."/>
            <person name="Spackman E."/>
            <person name="Goraichik I."/>
            <person name="Dimitrov K.M."/>
            <person name="Suarez D.L."/>
            <person name="Swayne D.E."/>
        </authorList>
    </citation>
    <scope>NUCLEOTIDE SEQUENCE [LARGE SCALE GENOMIC DNA]</scope>
    <source>
        <strain evidence="1">PRJEB14757</strain>
    </source>
</reference>
<proteinExistence type="predicted"/>
<protein>
    <submittedName>
        <fullName evidence="1">Uncharacterized protein</fullName>
    </submittedName>
</protein>
<accession>A0A1W1HG22</accession>
<sequence>MLVPYRQLSLNFMIKAVWLRISRKLSLFEAMDVIEMELNHLKDVADFINISTLLFWQQMIQIALGDFLSSDTSASSKTNHEQLHGGDGFENFIEILLTYQSRNDGTPIRGPDAFALDFYQQSGGVERNAPFLFGRASQHRD</sequence>
<dbReference type="Proteomes" id="UP000191931">
    <property type="component" value="Unassembled WGS sequence"/>
</dbReference>
<dbReference type="AlphaFoldDB" id="A0A1W1HG22"/>